<sequence length="301" mass="34646">MDTVPRLFIESVCLRLLDHESLSESRSIHSRWGQVCTVTCEKIHTLLVFLDDTAGKIYAVALPALKCDTYSNYVPLDSVDLKFVTNFWITTSGSDKPNTWKEITLDDLKKLVCFIKSTRNERPPLRCDYKSLNNLTLIYERTKLLSMRFPVDSVSLAIDEELEEAEEFFKNAGPLYSVNYLQGPTSKPNTLDAIIDKFVPIDNGYFKVRQRFSKKQLTRLFEKCAISGKKVQIWVLPDDPTNSSDSVDFVDYDKYYSEKEVLEGGKTLLFSNGEEPNLKVRVERVNAGWLQWKWSGARRRP</sequence>
<proteinExistence type="predicted"/>
<dbReference type="AlphaFoldDB" id="A0A1I7Y9L0"/>
<dbReference type="WBParaSite" id="L893_g14042.t1">
    <property type="protein sequence ID" value="L893_g14042.t1"/>
    <property type="gene ID" value="L893_g14042"/>
</dbReference>
<reference evidence="2" key="1">
    <citation type="submission" date="2016-11" db="UniProtKB">
        <authorList>
            <consortium name="WormBaseParasite"/>
        </authorList>
    </citation>
    <scope>IDENTIFICATION</scope>
</reference>
<evidence type="ECO:0000313" key="1">
    <source>
        <dbReference type="Proteomes" id="UP000095287"/>
    </source>
</evidence>
<keyword evidence="1" id="KW-1185">Reference proteome</keyword>
<protein>
    <submittedName>
        <fullName evidence="2">F-box domain-containing protein</fullName>
    </submittedName>
</protein>
<dbReference type="Proteomes" id="UP000095287">
    <property type="component" value="Unplaced"/>
</dbReference>
<accession>A0A1I7Y9L0</accession>
<evidence type="ECO:0000313" key="2">
    <source>
        <dbReference type="WBParaSite" id="L893_g14042.t1"/>
    </source>
</evidence>
<name>A0A1I7Y9L0_9BILA</name>
<organism evidence="1 2">
    <name type="scientific">Steinernema glaseri</name>
    <dbReference type="NCBI Taxonomy" id="37863"/>
    <lineage>
        <taxon>Eukaryota</taxon>
        <taxon>Metazoa</taxon>
        <taxon>Ecdysozoa</taxon>
        <taxon>Nematoda</taxon>
        <taxon>Chromadorea</taxon>
        <taxon>Rhabditida</taxon>
        <taxon>Tylenchina</taxon>
        <taxon>Panagrolaimomorpha</taxon>
        <taxon>Strongyloidoidea</taxon>
        <taxon>Steinernematidae</taxon>
        <taxon>Steinernema</taxon>
    </lineage>
</organism>